<dbReference type="InterPro" id="IPR007111">
    <property type="entry name" value="NACHT_NTPase"/>
</dbReference>
<dbReference type="PANTHER" id="PTHR24198:SF165">
    <property type="entry name" value="ANKYRIN REPEAT-CONTAINING PROTEIN-RELATED"/>
    <property type="match status" value="1"/>
</dbReference>
<dbReference type="PRINTS" id="PR01415">
    <property type="entry name" value="ANKYRIN"/>
</dbReference>
<feature type="repeat" description="ANK" evidence="3">
    <location>
        <begin position="1770"/>
        <end position="1802"/>
    </location>
</feature>
<feature type="repeat" description="ANK" evidence="3">
    <location>
        <begin position="906"/>
        <end position="938"/>
    </location>
</feature>
<dbReference type="InterPro" id="IPR056884">
    <property type="entry name" value="NPHP3-like_N"/>
</dbReference>
<dbReference type="Gene3D" id="1.25.40.20">
    <property type="entry name" value="Ankyrin repeat-containing domain"/>
    <property type="match status" value="8"/>
</dbReference>
<dbReference type="InterPro" id="IPR036770">
    <property type="entry name" value="Ankyrin_rpt-contain_sf"/>
</dbReference>
<proteinExistence type="predicted"/>
<dbReference type="Pfam" id="PF12796">
    <property type="entry name" value="Ank_2"/>
    <property type="match status" value="7"/>
</dbReference>
<evidence type="ECO:0000256" key="3">
    <source>
        <dbReference type="PROSITE-ProRule" id="PRU00023"/>
    </source>
</evidence>
<organism evidence="5 6">
    <name type="scientific">Cladonia borealis</name>
    <dbReference type="NCBI Taxonomy" id="184061"/>
    <lineage>
        <taxon>Eukaryota</taxon>
        <taxon>Fungi</taxon>
        <taxon>Dikarya</taxon>
        <taxon>Ascomycota</taxon>
        <taxon>Pezizomycotina</taxon>
        <taxon>Lecanoromycetes</taxon>
        <taxon>OSLEUM clade</taxon>
        <taxon>Lecanoromycetidae</taxon>
        <taxon>Lecanorales</taxon>
        <taxon>Lecanorineae</taxon>
        <taxon>Cladoniaceae</taxon>
        <taxon>Cladonia</taxon>
    </lineage>
</organism>
<dbReference type="PROSITE" id="PS50297">
    <property type="entry name" value="ANK_REP_REGION"/>
    <property type="match status" value="7"/>
</dbReference>
<feature type="domain" description="NACHT" evidence="4">
    <location>
        <begin position="229"/>
        <end position="344"/>
    </location>
</feature>
<accession>A0AA39QUY4</accession>
<dbReference type="InterPro" id="IPR002110">
    <property type="entry name" value="Ankyrin_rpt"/>
</dbReference>
<name>A0AA39QUY4_9LECA</name>
<dbReference type="Gene3D" id="3.40.50.300">
    <property type="entry name" value="P-loop containing nucleotide triphosphate hydrolases"/>
    <property type="match status" value="1"/>
</dbReference>
<sequence>MADPLSISASIAGLIALADSVFRRTFNYIKSVKEAPKEIAALSSEIGALYGILNHVHLIACQLEGETFDSAIQVHYIHSCYQTFEKVKTMLDKHDTLNSDRRSVDAMKRRLMWPFTVPEAKSLIAEVERHKAALGLALTADGMTGLLTALSRQNELQNGVNEIKHQLRQRQEADTRIAINKHRQKILDSLGSCNPEKYHKMSLKLRHPGTGVWLTESDDFKRWLDTPHSKLWLHGIPGAGKTVLASSVIQEAVLASDPSVAVAFFYCDYKDAATQDPLNILGSLARQLARQNEHAFEKLQRLYEKHFPDNKMTTEYEPEELRELIVDMTSTFDSTLLLVDALDECGNSTSFVVELLASLNTDGNMSDVKTLFLSRDEQDIRDLLNDYCQISIAATSSDLKLYVGAEIENRTRRNVLRLKDPSLKEHIMERLVSGAEGMFRWVTCQMDYLCELPTDSARKKALNSLPPTLDATYARILRRVKESNHDVQVLVQRSLRWIAHAQKELSVAALCEAISISPGDTVLNREGVPAVEEILRYCSSLVRKSADGYGLEFAHFTVVEYLQKLDDMAVNEFGTYHIRHLPCDIELAEVCLTYLNLDDFAQVDVTDEDVRTRRMEDYALRYYAVSNWQLHARSKMINERIFYLIQQLFCPSKSINFTTWAQDYNLLLFGGYRLIESSDFVADNLYLATTGPLHYAAILRLPELCTWLLHEGCEVNQRSPYGTPLQCTILGTQALLTKMDSEWGTGHEQYESEDVMATLIVLLDGGADPNCYYDGGKAKQSLLGIVAKRIWKDACLKLIRSGAVVDEYTRTQFQMWEVFSGDYLEGVLAENFRRKDLEEDDYACILERMLAFNEFQTMGSEIPVSELQHGAGVDHLRLAAIFGQPGIITNLLVDGSLDVNTAETETGRTALHYAAKNGHSNVVALLLAHGANSNLVDSDDRTPISLATKATEPHCFLSLLRQGYDIDAKDLDGYTLIHHAATNGNIDALIALKERLEISDASGCSKAVEGPTSPLHEELGIVGEAEIIPTRQNFLQALSQKTADGKTPLHLAVEEGSLDVLHFLLNSNCDPKALMNDGSTALHCVAGKTFLEDSHIDVMNVLLEHRVDPCHPRCDGDTALHVTIDELCPRWCDQSIHLIVLETLARQGGTLLQTNAEGLTALHFFLRTCFGLLDVRENGNAALWAQILTLLLEAGADLRAVDPLNQSALRYLVSTFTATTKKLGQRTLSQMISVAIDYVGGDESLIKIITDPALLALAIKTDDSELVQKLLDRSPEVDLKVATLPAMTPMQAACFYGCDRKNLLTILELSKARSDPAGMGSDLIRLACQRSDTEAYASALVLLEAGFDPNNRSSRGENALMLAARAGNVDIVKLLVGRGVDPSVSDAQGCNVAHYALEGGNVEVVYALRHCKLDWEAKGGTSIHGRMLQDVTALHLAAKHKHSILLEYLIDEKLITDIDCVTQSGETPLFIAVWSVQPCNVAVLLSKEANANILGGGHLESPLHMAARFGHRDTVSEFLRHGCDVKIPNKEGLDCQMIALKSGFKDLAQMVAEFAQKEVSSKVSTPSQRPKGLAKSPRASEALKVAIDVGDMGLCKRLVESGEDLESGFSFCHRCTPLLYSLAQYQWEIAEFLVRHGAPITGQTCGDWSSQGYTPLHYAACDGHLGLLECLLNRGALELIDMRTPVHPIHLATANGHTKCVEMMLDQSYHGMRLSSSKCRRTNVSSEMDGDARSHGVSPGHLLINRPIDPALMQWTWEVKPGRDLPPHLFSANPLQIAASNGCIPLVESLLRRGASVNVVDEHGWSPLHFAADTGRVDTIKMLLKFGANLHLPDRTLRSACMCAAANDHLDAVRELLKAGANRQARDIDHRNLLHHAAFSNSLNVFFYLLPSTTRYELTAEDDYGDTVITRGLRVAHSPYLSSLLNHALPDQAYLPQTSNDLTAAVRNGYVTTSILKRLLKRLPQNLLPQLLSHQAYFEGTPLYAASTDVSSDQVEKICVLLDAGAALELEGGDHGTPLMAACATGRLPAVKCLVSKGAKLHYTKDGSTVRALDKAQNFPEIIRWLLVGRYIEGPKLLTRDDTQSAKPRTFPKSAGYVIARRIRKSADEGFSFVRLTAI</sequence>
<dbReference type="SMART" id="SM00248">
    <property type="entry name" value="ANK"/>
    <property type="match status" value="23"/>
</dbReference>
<evidence type="ECO:0000313" key="6">
    <source>
        <dbReference type="Proteomes" id="UP001166286"/>
    </source>
</evidence>
<dbReference type="SUPFAM" id="SSF48403">
    <property type="entry name" value="Ankyrin repeat"/>
    <property type="match status" value="6"/>
</dbReference>
<dbReference type="Pfam" id="PF00023">
    <property type="entry name" value="Ank"/>
    <property type="match status" value="1"/>
</dbReference>
<evidence type="ECO:0000256" key="1">
    <source>
        <dbReference type="ARBA" id="ARBA00022737"/>
    </source>
</evidence>
<dbReference type="Proteomes" id="UP001166286">
    <property type="component" value="Unassembled WGS sequence"/>
</dbReference>
<protein>
    <recommendedName>
        <fullName evidence="4">NACHT domain-containing protein</fullName>
    </recommendedName>
</protein>
<feature type="repeat" description="ANK" evidence="3">
    <location>
        <begin position="1355"/>
        <end position="1387"/>
    </location>
</feature>
<dbReference type="EMBL" id="JAFEKC020000021">
    <property type="protein sequence ID" value="KAK0508208.1"/>
    <property type="molecule type" value="Genomic_DNA"/>
</dbReference>
<dbReference type="SUPFAM" id="SSF52540">
    <property type="entry name" value="P-loop containing nucleoside triphosphate hydrolases"/>
    <property type="match status" value="1"/>
</dbReference>
<comment type="caution">
    <text evidence="5">The sequence shown here is derived from an EMBL/GenBank/DDBJ whole genome shotgun (WGS) entry which is preliminary data.</text>
</comment>
<feature type="repeat" description="ANK" evidence="3">
    <location>
        <begin position="1803"/>
        <end position="1835"/>
    </location>
</feature>
<feature type="repeat" description="ANK" evidence="3">
    <location>
        <begin position="1651"/>
        <end position="1676"/>
    </location>
</feature>
<keyword evidence="1" id="KW-0677">Repeat</keyword>
<evidence type="ECO:0000256" key="2">
    <source>
        <dbReference type="ARBA" id="ARBA00023043"/>
    </source>
</evidence>
<feature type="repeat" description="ANK" evidence="3">
    <location>
        <begin position="1044"/>
        <end position="1076"/>
    </location>
</feature>
<evidence type="ECO:0000313" key="5">
    <source>
        <dbReference type="EMBL" id="KAK0508208.1"/>
    </source>
</evidence>
<evidence type="ECO:0000259" key="4">
    <source>
        <dbReference type="PROSITE" id="PS50837"/>
    </source>
</evidence>
<reference evidence="5" key="1">
    <citation type="submission" date="2023-03" db="EMBL/GenBank/DDBJ databases">
        <title>Complete genome of Cladonia borealis.</title>
        <authorList>
            <person name="Park H."/>
        </authorList>
    </citation>
    <scope>NUCLEOTIDE SEQUENCE</scope>
    <source>
        <strain evidence="5">ANT050790</strain>
    </source>
</reference>
<gene>
    <name evidence="5" type="ORF">JMJ35_009292</name>
</gene>
<keyword evidence="2 3" id="KW-0040">ANK repeat</keyword>
<keyword evidence="6" id="KW-1185">Reference proteome</keyword>
<dbReference type="PANTHER" id="PTHR24198">
    <property type="entry name" value="ANKYRIN REPEAT AND PROTEIN KINASE DOMAIN-CONTAINING PROTEIN"/>
    <property type="match status" value="1"/>
</dbReference>
<dbReference type="Pfam" id="PF24883">
    <property type="entry name" value="NPHP3_N"/>
    <property type="match status" value="1"/>
</dbReference>
<dbReference type="PROSITE" id="PS50088">
    <property type="entry name" value="ANK_REPEAT"/>
    <property type="match status" value="8"/>
</dbReference>
<feature type="repeat" description="ANK" evidence="3">
    <location>
        <begin position="2014"/>
        <end position="2046"/>
    </location>
</feature>
<dbReference type="PROSITE" id="PS50837">
    <property type="entry name" value="NACHT"/>
    <property type="match status" value="1"/>
</dbReference>
<dbReference type="InterPro" id="IPR027417">
    <property type="entry name" value="P-loop_NTPase"/>
</dbReference>
<feature type="repeat" description="ANK" evidence="3">
    <location>
        <begin position="1498"/>
        <end position="1530"/>
    </location>
</feature>